<organism evidence="2 3">
    <name type="scientific">Kribbella pittospori</name>
    <dbReference type="NCBI Taxonomy" id="722689"/>
    <lineage>
        <taxon>Bacteria</taxon>
        <taxon>Bacillati</taxon>
        <taxon>Actinomycetota</taxon>
        <taxon>Actinomycetes</taxon>
        <taxon>Propionibacteriales</taxon>
        <taxon>Kribbellaceae</taxon>
        <taxon>Kribbella</taxon>
    </lineage>
</organism>
<dbReference type="InterPro" id="IPR043519">
    <property type="entry name" value="NT_sf"/>
</dbReference>
<gene>
    <name evidence="2" type="ORF">E0H73_20895</name>
</gene>
<evidence type="ECO:0008006" key="4">
    <source>
        <dbReference type="Google" id="ProtNLM"/>
    </source>
</evidence>
<evidence type="ECO:0000313" key="2">
    <source>
        <dbReference type="EMBL" id="TCC60394.1"/>
    </source>
</evidence>
<feature type="region of interest" description="Disordered" evidence="1">
    <location>
        <begin position="228"/>
        <end position="265"/>
    </location>
</feature>
<dbReference type="EMBL" id="SJKB01000006">
    <property type="protein sequence ID" value="TCC60394.1"/>
    <property type="molecule type" value="Genomic_DNA"/>
</dbReference>
<sequence length="265" mass="29622">MPSEPSELHRAFAAHGELDWGQSLVSVADMARMHGRPAAEKSMRLLAEVTAIEPQVTADFLDSLPASAAPYQLSRRVKSPESLARKIQLWEELDRRFPIDDVLRYTALTRTPDELVRAARQTVDELNRRGWQVTYAMHSYSEGSRYKGIHAYLAPPHGPRVEVQFHSAASAKVKEATTRWYEIDRSDTATLAERTAARQRCVDLSATLQPPTGIDGLTRLGGRKVAVNNYSDSRQPPRYQAGPAPDHELPVAQSRTLDRNDGITR</sequence>
<keyword evidence="3" id="KW-1185">Reference proteome</keyword>
<dbReference type="RefSeq" id="WP_131358958.1">
    <property type="nucleotide sequence ID" value="NZ_SJKB01000006.1"/>
</dbReference>
<name>A0A4R0KMA4_9ACTN</name>
<proteinExistence type="predicted"/>
<evidence type="ECO:0000256" key="1">
    <source>
        <dbReference type="SAM" id="MobiDB-lite"/>
    </source>
</evidence>
<protein>
    <recommendedName>
        <fullName evidence="4">RelA/SpoT domain-containing protein</fullName>
    </recommendedName>
</protein>
<reference evidence="2 3" key="1">
    <citation type="submission" date="2019-02" db="EMBL/GenBank/DDBJ databases">
        <title>Kribbella capetownensis sp. nov. and Kribbella speibonae sp. nov., isolated from soil.</title>
        <authorList>
            <person name="Curtis S.M."/>
            <person name="Norton I."/>
            <person name="Everest G.J."/>
            <person name="Meyers P.R."/>
        </authorList>
    </citation>
    <scope>NUCLEOTIDE SEQUENCE [LARGE SCALE GENOMIC DNA]</scope>
    <source>
        <strain evidence="2 3">NRRL B-24813</strain>
    </source>
</reference>
<comment type="caution">
    <text evidence="2">The sequence shown here is derived from an EMBL/GenBank/DDBJ whole genome shotgun (WGS) entry which is preliminary data.</text>
</comment>
<accession>A0A4R0KMA4</accession>
<dbReference type="SUPFAM" id="SSF81301">
    <property type="entry name" value="Nucleotidyltransferase"/>
    <property type="match status" value="1"/>
</dbReference>
<feature type="compositionally biased region" description="Basic and acidic residues" evidence="1">
    <location>
        <begin position="256"/>
        <end position="265"/>
    </location>
</feature>
<dbReference type="Proteomes" id="UP000291144">
    <property type="component" value="Unassembled WGS sequence"/>
</dbReference>
<evidence type="ECO:0000313" key="3">
    <source>
        <dbReference type="Proteomes" id="UP000291144"/>
    </source>
</evidence>
<dbReference type="AlphaFoldDB" id="A0A4R0KMA4"/>
<dbReference type="OrthoDB" id="4484802at2"/>